<feature type="region of interest" description="Disordered" evidence="1">
    <location>
        <begin position="25"/>
        <end position="49"/>
    </location>
</feature>
<evidence type="ECO:0000256" key="1">
    <source>
        <dbReference type="SAM" id="MobiDB-lite"/>
    </source>
</evidence>
<sequence length="212" mass="22940">MILRLPGPDDMGGKSSTILHGQLNARKAPTGPETPDLANSPKHDFEGPSGTDHWNPFSFFFFFFFPTPPMRKDKSESVLSPNLNPGCRVIRKGSSQKWTTLLAVHGHPNSESRSTEPRQDQAQGPRCEPPASGAEDQTQLGSVNLTARSRLPSKTSAGGPGGRCEGPCCPPYAYRPERSPGHVCSSPSRLSKSPDGRLRDGASQCRLRLGTY</sequence>
<evidence type="ECO:0000313" key="3">
    <source>
        <dbReference type="Proteomes" id="UP001586593"/>
    </source>
</evidence>
<gene>
    <name evidence="2" type="ORF">VTK73DRAFT_7073</name>
</gene>
<comment type="caution">
    <text evidence="2">The sequence shown here is derived from an EMBL/GenBank/DDBJ whole genome shotgun (WGS) entry which is preliminary data.</text>
</comment>
<dbReference type="Proteomes" id="UP001586593">
    <property type="component" value="Unassembled WGS sequence"/>
</dbReference>
<proteinExistence type="predicted"/>
<feature type="compositionally biased region" description="Polar residues" evidence="1">
    <location>
        <begin position="135"/>
        <end position="156"/>
    </location>
</feature>
<name>A0ABR3WGD2_9PEZI</name>
<dbReference type="EMBL" id="JAZHXJ010000428">
    <property type="protein sequence ID" value="KAL1861438.1"/>
    <property type="molecule type" value="Genomic_DNA"/>
</dbReference>
<feature type="region of interest" description="Disordered" evidence="1">
    <location>
        <begin position="106"/>
        <end position="212"/>
    </location>
</feature>
<organism evidence="2 3">
    <name type="scientific">Phialemonium thermophilum</name>
    <dbReference type="NCBI Taxonomy" id="223376"/>
    <lineage>
        <taxon>Eukaryota</taxon>
        <taxon>Fungi</taxon>
        <taxon>Dikarya</taxon>
        <taxon>Ascomycota</taxon>
        <taxon>Pezizomycotina</taxon>
        <taxon>Sordariomycetes</taxon>
        <taxon>Sordariomycetidae</taxon>
        <taxon>Cephalothecales</taxon>
        <taxon>Cephalothecaceae</taxon>
        <taxon>Phialemonium</taxon>
    </lineage>
</organism>
<feature type="compositionally biased region" description="Basic and acidic residues" evidence="1">
    <location>
        <begin position="108"/>
        <end position="119"/>
    </location>
</feature>
<accession>A0ABR3WGD2</accession>
<keyword evidence="3" id="KW-1185">Reference proteome</keyword>
<protein>
    <submittedName>
        <fullName evidence="2">Uncharacterized protein</fullName>
    </submittedName>
</protein>
<evidence type="ECO:0000313" key="2">
    <source>
        <dbReference type="EMBL" id="KAL1861438.1"/>
    </source>
</evidence>
<reference evidence="2 3" key="1">
    <citation type="journal article" date="2024" name="Commun. Biol.">
        <title>Comparative genomic analysis of thermophilic fungi reveals convergent evolutionary adaptations and gene losses.</title>
        <authorList>
            <person name="Steindorff A.S."/>
            <person name="Aguilar-Pontes M.V."/>
            <person name="Robinson A.J."/>
            <person name="Andreopoulos B."/>
            <person name="LaButti K."/>
            <person name="Kuo A."/>
            <person name="Mondo S."/>
            <person name="Riley R."/>
            <person name="Otillar R."/>
            <person name="Haridas S."/>
            <person name="Lipzen A."/>
            <person name="Grimwood J."/>
            <person name="Schmutz J."/>
            <person name="Clum A."/>
            <person name="Reid I.D."/>
            <person name="Moisan M.C."/>
            <person name="Butler G."/>
            <person name="Nguyen T.T.M."/>
            <person name="Dewar K."/>
            <person name="Conant G."/>
            <person name="Drula E."/>
            <person name="Henrissat B."/>
            <person name="Hansel C."/>
            <person name="Singer S."/>
            <person name="Hutchinson M.I."/>
            <person name="de Vries R.P."/>
            <person name="Natvig D.O."/>
            <person name="Powell A.J."/>
            <person name="Tsang A."/>
            <person name="Grigoriev I.V."/>
        </authorList>
    </citation>
    <scope>NUCLEOTIDE SEQUENCE [LARGE SCALE GENOMIC DNA]</scope>
    <source>
        <strain evidence="2 3">ATCC 24622</strain>
    </source>
</reference>